<gene>
    <name evidence="3" type="ORF">D9V41_11425</name>
</gene>
<sequence length="559" mass="62224">MTDVLHTSAELEQILEFDFATAVEALDHHVAHHPDRPAVLYGETGESLTYGEFGGLTDRVAGNLARLGLAPGERVSLLTTNPLVSTVLMYGLWKLGAVYAPINFQYSGDLLAYQVNDTRPAALFVDRTMRDRVEQVRTRLESVPRTVVLDGLREGEFAELLSPAPRPDVHVAFDDPANVIYTSGTTGPSKGVVQSHRWVNGYCWVGRRMLTPEDVVYNDLPMYHVGGAHFNVARALWSGASVSLWDRFSPSDFWRRIKDTGCTAAVLLDVMTPWLLNAEPSDEDRRNPLNKVHMQPLPANHHSFAQRFGIDFVTSGFGQSETGASIMTLTEETAAGEGTPEELYRGHSHEQLRAVFEEYGLLVQRGADPMPKGIMGTPAPFVEVEILDEHDRVCPVGVVGQLSMRPRLPALFFEQYLAKPEATVKAWRNLWFHTGDAAVRDENGVLAYIDRMGDRIRVRGENISGFHIEELLVKHPSIALAAVIAVPSAEGDEDDVVAFVEVADGHDFDRDAIDQHCRDAMPKFMRPRDVIAVDQIPRTPTNKIEKYKLRKQWTEGHAS</sequence>
<dbReference type="InterPro" id="IPR050237">
    <property type="entry name" value="ATP-dep_AMP-bd_enzyme"/>
</dbReference>
<name>A0A3L8PMT9_9ACTN</name>
<dbReference type="PROSITE" id="PS00455">
    <property type="entry name" value="AMP_BINDING"/>
    <property type="match status" value="1"/>
</dbReference>
<dbReference type="InterPro" id="IPR025110">
    <property type="entry name" value="AMP-bd_C"/>
</dbReference>
<dbReference type="InterPro" id="IPR020845">
    <property type="entry name" value="AMP-binding_CS"/>
</dbReference>
<dbReference type="Gene3D" id="3.40.50.12780">
    <property type="entry name" value="N-terminal domain of ligase-like"/>
    <property type="match status" value="1"/>
</dbReference>
<dbReference type="EMBL" id="RDBF01000008">
    <property type="protein sequence ID" value="RLV55362.1"/>
    <property type="molecule type" value="Genomic_DNA"/>
</dbReference>
<dbReference type="AlphaFoldDB" id="A0A3L8PMT9"/>
<dbReference type="Pfam" id="PF00501">
    <property type="entry name" value="AMP-binding"/>
    <property type="match status" value="1"/>
</dbReference>
<organism evidence="3 4">
    <name type="scientific">Aeromicrobium phragmitis</name>
    <dbReference type="NCBI Taxonomy" id="2478914"/>
    <lineage>
        <taxon>Bacteria</taxon>
        <taxon>Bacillati</taxon>
        <taxon>Actinomycetota</taxon>
        <taxon>Actinomycetes</taxon>
        <taxon>Propionibacteriales</taxon>
        <taxon>Nocardioidaceae</taxon>
        <taxon>Aeromicrobium</taxon>
    </lineage>
</organism>
<proteinExistence type="predicted"/>
<evidence type="ECO:0000313" key="3">
    <source>
        <dbReference type="EMBL" id="RLV55362.1"/>
    </source>
</evidence>
<feature type="domain" description="AMP-dependent synthetase/ligase" evidence="1">
    <location>
        <begin position="27"/>
        <end position="405"/>
    </location>
</feature>
<dbReference type="PANTHER" id="PTHR43767:SF1">
    <property type="entry name" value="NONRIBOSOMAL PEPTIDE SYNTHASE PES1 (EUROFUNG)-RELATED"/>
    <property type="match status" value="1"/>
</dbReference>
<keyword evidence="4" id="KW-1185">Reference proteome</keyword>
<dbReference type="PANTHER" id="PTHR43767">
    <property type="entry name" value="LONG-CHAIN-FATTY-ACID--COA LIGASE"/>
    <property type="match status" value="1"/>
</dbReference>
<dbReference type="InterPro" id="IPR000873">
    <property type="entry name" value="AMP-dep_synth/lig_dom"/>
</dbReference>
<feature type="domain" description="AMP-binding enzyme C-terminal" evidence="2">
    <location>
        <begin position="468"/>
        <end position="543"/>
    </location>
</feature>
<dbReference type="InterPro" id="IPR045851">
    <property type="entry name" value="AMP-bd_C_sf"/>
</dbReference>
<dbReference type="Gene3D" id="3.30.300.30">
    <property type="match status" value="1"/>
</dbReference>
<evidence type="ECO:0000313" key="4">
    <source>
        <dbReference type="Proteomes" id="UP000282515"/>
    </source>
</evidence>
<dbReference type="Pfam" id="PF13193">
    <property type="entry name" value="AMP-binding_C"/>
    <property type="match status" value="1"/>
</dbReference>
<dbReference type="InterPro" id="IPR042099">
    <property type="entry name" value="ANL_N_sf"/>
</dbReference>
<dbReference type="Proteomes" id="UP000282515">
    <property type="component" value="Unassembled WGS sequence"/>
</dbReference>
<accession>A0A3L8PMT9</accession>
<dbReference type="RefSeq" id="WP_121794702.1">
    <property type="nucleotide sequence ID" value="NZ_RDBF01000008.1"/>
</dbReference>
<protein>
    <submittedName>
        <fullName evidence="3">Acyl-CoA synthetase</fullName>
    </submittedName>
</protein>
<evidence type="ECO:0000259" key="1">
    <source>
        <dbReference type="Pfam" id="PF00501"/>
    </source>
</evidence>
<dbReference type="OrthoDB" id="9803968at2"/>
<reference evidence="3 4" key="1">
    <citation type="submission" date="2018-10" db="EMBL/GenBank/DDBJ databases">
        <title>Aeromicrobium sp. 9W16Y-2 whole genome shotgun sequence.</title>
        <authorList>
            <person name="Li F."/>
        </authorList>
    </citation>
    <scope>NUCLEOTIDE SEQUENCE [LARGE SCALE GENOMIC DNA]</scope>
    <source>
        <strain evidence="3 4">9W16Y-2</strain>
    </source>
</reference>
<evidence type="ECO:0000259" key="2">
    <source>
        <dbReference type="Pfam" id="PF13193"/>
    </source>
</evidence>
<comment type="caution">
    <text evidence="3">The sequence shown here is derived from an EMBL/GenBank/DDBJ whole genome shotgun (WGS) entry which is preliminary data.</text>
</comment>
<dbReference type="GO" id="GO:0016878">
    <property type="term" value="F:acid-thiol ligase activity"/>
    <property type="evidence" value="ECO:0007669"/>
    <property type="project" value="UniProtKB-ARBA"/>
</dbReference>
<dbReference type="SUPFAM" id="SSF56801">
    <property type="entry name" value="Acetyl-CoA synthetase-like"/>
    <property type="match status" value="1"/>
</dbReference>